<dbReference type="AlphaFoldDB" id="C2KVN9"/>
<reference evidence="1 2" key="1">
    <citation type="submission" date="2009-04" db="EMBL/GenBank/DDBJ databases">
        <authorList>
            <person name="Qin X."/>
            <person name="Bachman B."/>
            <person name="Battles P."/>
            <person name="Bell A."/>
            <person name="Bess C."/>
            <person name="Bickham C."/>
            <person name="Chaboub L."/>
            <person name="Chen D."/>
            <person name="Coyle M."/>
            <person name="Deiros D.R."/>
            <person name="Dinh H."/>
            <person name="Forbes L."/>
            <person name="Fowler G."/>
            <person name="Francisco L."/>
            <person name="Fu Q."/>
            <person name="Gubbala S."/>
            <person name="Hale W."/>
            <person name="Han Y."/>
            <person name="Hemphill L."/>
            <person name="Highlander S.K."/>
            <person name="Hirani K."/>
            <person name="Hogues M."/>
            <person name="Jackson L."/>
            <person name="Jakkamsetti A."/>
            <person name="Javaid M."/>
            <person name="Jiang H."/>
            <person name="Korchina V."/>
            <person name="Kovar C."/>
            <person name="Lara F."/>
            <person name="Lee S."/>
            <person name="Mata R."/>
            <person name="Mathew T."/>
            <person name="Moen C."/>
            <person name="Morales K."/>
            <person name="Munidasa M."/>
            <person name="Nazareth L."/>
            <person name="Ngo R."/>
            <person name="Nguyen L."/>
            <person name="Okwuonu G."/>
            <person name="Ongeri F."/>
            <person name="Patil S."/>
            <person name="Petrosino J."/>
            <person name="Pham C."/>
            <person name="Pham P."/>
            <person name="Pu L.-L."/>
            <person name="Puazo M."/>
            <person name="Raj R."/>
            <person name="Reid J."/>
            <person name="Rouhana J."/>
            <person name="Saada N."/>
            <person name="Shang Y."/>
            <person name="Simmons D."/>
            <person name="Thornton R."/>
            <person name="Warren J."/>
            <person name="Weissenberger G."/>
            <person name="Zhang J."/>
            <person name="Zhang L."/>
            <person name="Zhou C."/>
            <person name="Zhu D."/>
            <person name="Muzny D."/>
            <person name="Worley K."/>
            <person name="Gibbs R."/>
        </authorList>
    </citation>
    <scope>NUCLEOTIDE SEQUENCE [LARGE SCALE GENOMIC DNA]</scope>
    <source>
        <strain evidence="1 2">F0268</strain>
    </source>
</reference>
<dbReference type="eggNOG" id="ENOG5032JV9">
    <property type="taxonomic scope" value="Bacteria"/>
</dbReference>
<comment type="caution">
    <text evidence="1">The sequence shown here is derived from an EMBL/GenBank/DDBJ whole genome shotgun (WGS) entry which is preliminary data.</text>
</comment>
<proteinExistence type="predicted"/>
<keyword evidence="2" id="KW-1185">Reference proteome</keyword>
<dbReference type="InParanoid" id="C2KVN9"/>
<protein>
    <submittedName>
        <fullName evidence="1">Uncharacterized protein</fullName>
    </submittedName>
</protein>
<accession>C2KVN9</accession>
<organism evidence="1 2">
    <name type="scientific">Oribacterium sinus F0268</name>
    <dbReference type="NCBI Taxonomy" id="585501"/>
    <lineage>
        <taxon>Bacteria</taxon>
        <taxon>Bacillati</taxon>
        <taxon>Bacillota</taxon>
        <taxon>Clostridia</taxon>
        <taxon>Lachnospirales</taxon>
        <taxon>Lachnospiraceae</taxon>
        <taxon>Oribacterium</taxon>
    </lineage>
</organism>
<dbReference type="Proteomes" id="UP000004121">
    <property type="component" value="Unassembled WGS sequence"/>
</dbReference>
<dbReference type="HOGENOM" id="CLU_145377_0_0_9"/>
<gene>
    <name evidence="1" type="ORF">HMPREF6123_0558</name>
</gene>
<evidence type="ECO:0000313" key="2">
    <source>
        <dbReference type="Proteomes" id="UP000004121"/>
    </source>
</evidence>
<evidence type="ECO:0000313" key="1">
    <source>
        <dbReference type="EMBL" id="EEJ52143.1"/>
    </source>
</evidence>
<name>C2KVN9_9FIRM</name>
<dbReference type="EMBL" id="ACKX01000060">
    <property type="protein sequence ID" value="EEJ52143.1"/>
    <property type="molecule type" value="Genomic_DNA"/>
</dbReference>
<sequence length="151" mass="17297">MIRDCCYHASHNFNIKLRKKGIFMLTTSLDLIVNAAINKAGLKEEPCHIQLLKEEGSFPFIVLFSIGENEYFLHIFHELVEELSSTISYALYTKENELLCQGKTEFYSSLNPFATKPYQHLIPERMSCDLCHKKLRGECGGTGEDLCRESL</sequence>